<reference evidence="8 9" key="1">
    <citation type="submission" date="2020-08" db="EMBL/GenBank/DDBJ databases">
        <title>The genome sequence of type strain Novosphingobium flavum NBRC 111647.</title>
        <authorList>
            <person name="Liu Y."/>
        </authorList>
    </citation>
    <scope>NUCLEOTIDE SEQUENCE [LARGE SCALE GENOMIC DNA]</scope>
    <source>
        <strain evidence="8 9">NBRC 111647</strain>
    </source>
</reference>
<evidence type="ECO:0000256" key="2">
    <source>
        <dbReference type="ARBA" id="ARBA00022617"/>
    </source>
</evidence>
<evidence type="ECO:0000259" key="7">
    <source>
        <dbReference type="PROSITE" id="PS51007"/>
    </source>
</evidence>
<evidence type="ECO:0000313" key="9">
    <source>
        <dbReference type="Proteomes" id="UP000566813"/>
    </source>
</evidence>
<evidence type="ECO:0000313" key="8">
    <source>
        <dbReference type="EMBL" id="MBC2665466.1"/>
    </source>
</evidence>
<dbReference type="Gene3D" id="1.10.760.10">
    <property type="entry name" value="Cytochrome c-like domain"/>
    <property type="match status" value="1"/>
</dbReference>
<keyword evidence="5 6" id="KW-0408">Iron</keyword>
<organism evidence="8 9">
    <name type="scientific">Novosphingobium flavum</name>
    <dbReference type="NCBI Taxonomy" id="1778672"/>
    <lineage>
        <taxon>Bacteria</taxon>
        <taxon>Pseudomonadati</taxon>
        <taxon>Pseudomonadota</taxon>
        <taxon>Alphaproteobacteria</taxon>
        <taxon>Sphingomonadales</taxon>
        <taxon>Sphingomonadaceae</taxon>
        <taxon>Novosphingobium</taxon>
    </lineage>
</organism>
<sequence>MIRSRRLAIATAIAGSLAVAWSLGWIVRQMVPVGDTGRLAYRPVEDLPPPVDMARLQQQWPSGLDGPADRNRLTAFQEDNAHAAPLPVRRAAPVPAGPVDLGALLAGADLAAGKSRAQVCASCHDFAKGGPDRIGPNLWGVVGRSVASRPGFSYSAAMAAQQGAWSYERLFAYLASPARMVPGTKMAFAGISGAQDRAAVIRYLATMGDSPPPLPQPLPAAGAGKVASN</sequence>
<dbReference type="PROSITE" id="PS51007">
    <property type="entry name" value="CYTC"/>
    <property type="match status" value="1"/>
</dbReference>
<dbReference type="PRINTS" id="PR00604">
    <property type="entry name" value="CYTCHRMECIAB"/>
</dbReference>
<keyword evidence="2 6" id="KW-0349">Heme</keyword>
<evidence type="ECO:0000256" key="1">
    <source>
        <dbReference type="ARBA" id="ARBA00022448"/>
    </source>
</evidence>
<dbReference type="EMBL" id="JACLAW010000005">
    <property type="protein sequence ID" value="MBC2665466.1"/>
    <property type="molecule type" value="Genomic_DNA"/>
</dbReference>
<evidence type="ECO:0000256" key="4">
    <source>
        <dbReference type="ARBA" id="ARBA00022982"/>
    </source>
</evidence>
<dbReference type="RefSeq" id="WP_185663722.1">
    <property type="nucleotide sequence ID" value="NZ_JACLAW010000005.1"/>
</dbReference>
<evidence type="ECO:0000256" key="3">
    <source>
        <dbReference type="ARBA" id="ARBA00022723"/>
    </source>
</evidence>
<dbReference type="GO" id="GO:0009055">
    <property type="term" value="F:electron transfer activity"/>
    <property type="evidence" value="ECO:0007669"/>
    <property type="project" value="InterPro"/>
</dbReference>
<keyword evidence="9" id="KW-1185">Reference proteome</keyword>
<dbReference type="Proteomes" id="UP000566813">
    <property type="component" value="Unassembled WGS sequence"/>
</dbReference>
<keyword evidence="4" id="KW-0249">Electron transport</keyword>
<dbReference type="InterPro" id="IPR036909">
    <property type="entry name" value="Cyt_c-like_dom_sf"/>
</dbReference>
<feature type="domain" description="Cytochrome c" evidence="7">
    <location>
        <begin position="108"/>
        <end position="208"/>
    </location>
</feature>
<evidence type="ECO:0000256" key="6">
    <source>
        <dbReference type="PROSITE-ProRule" id="PRU00433"/>
    </source>
</evidence>
<dbReference type="GO" id="GO:0020037">
    <property type="term" value="F:heme binding"/>
    <property type="evidence" value="ECO:0007669"/>
    <property type="project" value="InterPro"/>
</dbReference>
<keyword evidence="1" id="KW-0813">Transport</keyword>
<protein>
    <submittedName>
        <fullName evidence="8">C-type cytochrome</fullName>
    </submittedName>
</protein>
<dbReference type="InterPro" id="IPR002327">
    <property type="entry name" value="Cyt_c_1A/1B"/>
</dbReference>
<proteinExistence type="predicted"/>
<dbReference type="AlphaFoldDB" id="A0A7X1FR71"/>
<dbReference type="InterPro" id="IPR009056">
    <property type="entry name" value="Cyt_c-like_dom"/>
</dbReference>
<comment type="caution">
    <text evidence="8">The sequence shown here is derived from an EMBL/GenBank/DDBJ whole genome shotgun (WGS) entry which is preliminary data.</text>
</comment>
<accession>A0A7X1FR71</accession>
<gene>
    <name evidence="8" type="ORF">H7F51_08025</name>
</gene>
<dbReference type="GO" id="GO:0046872">
    <property type="term" value="F:metal ion binding"/>
    <property type="evidence" value="ECO:0007669"/>
    <property type="project" value="UniProtKB-KW"/>
</dbReference>
<keyword evidence="3 6" id="KW-0479">Metal-binding</keyword>
<name>A0A7X1FR71_9SPHN</name>
<dbReference type="PANTHER" id="PTHR11961">
    <property type="entry name" value="CYTOCHROME C"/>
    <property type="match status" value="1"/>
</dbReference>
<dbReference type="SUPFAM" id="SSF46626">
    <property type="entry name" value="Cytochrome c"/>
    <property type="match status" value="1"/>
</dbReference>
<evidence type="ECO:0000256" key="5">
    <source>
        <dbReference type="ARBA" id="ARBA00023004"/>
    </source>
</evidence>